<reference evidence="1" key="1">
    <citation type="journal article" date="2015" name="Nature">
        <title>Complex archaea that bridge the gap between prokaryotes and eukaryotes.</title>
        <authorList>
            <person name="Spang A."/>
            <person name="Saw J.H."/>
            <person name="Jorgensen S.L."/>
            <person name="Zaremba-Niedzwiedzka K."/>
            <person name="Martijn J."/>
            <person name="Lind A.E."/>
            <person name="van Eijk R."/>
            <person name="Schleper C."/>
            <person name="Guy L."/>
            <person name="Ettema T.J."/>
        </authorList>
    </citation>
    <scope>NUCLEOTIDE SEQUENCE</scope>
</reference>
<evidence type="ECO:0000313" key="1">
    <source>
        <dbReference type="EMBL" id="KKM91557.1"/>
    </source>
</evidence>
<proteinExistence type="predicted"/>
<comment type="caution">
    <text evidence="1">The sequence shown here is derived from an EMBL/GenBank/DDBJ whole genome shotgun (WGS) entry which is preliminary data.</text>
</comment>
<dbReference type="EMBL" id="LAZR01006516">
    <property type="protein sequence ID" value="KKM91557.1"/>
    <property type="molecule type" value="Genomic_DNA"/>
</dbReference>
<protein>
    <submittedName>
        <fullName evidence="1">Uncharacterized protein</fullName>
    </submittedName>
</protein>
<organism evidence="1">
    <name type="scientific">marine sediment metagenome</name>
    <dbReference type="NCBI Taxonomy" id="412755"/>
    <lineage>
        <taxon>unclassified sequences</taxon>
        <taxon>metagenomes</taxon>
        <taxon>ecological metagenomes</taxon>
    </lineage>
</organism>
<accession>A0A0F9PDW6</accession>
<sequence>MFKIVSTGQKVGNLNEEPKLRIFPETNRFKLNVNGAKAIGVGAGDGVTILADTDEGLYAIHKAIPKLNSKGKVVMKPVKMTEAQKEELTANGEAIPEEVDYQSSCKLGKHLEFSSGNAVAQTGVDKKLVCDQQEVVKGKELGIDAELVAVYSYVDAKVDESGGDENNMEEVEEKEEK</sequence>
<name>A0A0F9PDW6_9ZZZZ</name>
<gene>
    <name evidence="1" type="ORF">LCGC14_1227370</name>
</gene>
<dbReference type="AlphaFoldDB" id="A0A0F9PDW6"/>